<feature type="region of interest" description="Disordered" evidence="7">
    <location>
        <begin position="645"/>
        <end position="665"/>
    </location>
</feature>
<dbReference type="GO" id="GO:0006351">
    <property type="term" value="P:DNA-templated transcription"/>
    <property type="evidence" value="ECO:0007669"/>
    <property type="project" value="InterPro"/>
</dbReference>
<dbReference type="SUPFAM" id="SSF57701">
    <property type="entry name" value="Zn2/Cys6 DNA-binding domain"/>
    <property type="match status" value="1"/>
</dbReference>
<evidence type="ECO:0000256" key="6">
    <source>
        <dbReference type="ARBA" id="ARBA00023242"/>
    </source>
</evidence>
<dbReference type="InterPro" id="IPR051089">
    <property type="entry name" value="prtT"/>
</dbReference>
<evidence type="ECO:0000256" key="2">
    <source>
        <dbReference type="ARBA" id="ARBA00022723"/>
    </source>
</evidence>
<keyword evidence="10" id="KW-1185">Reference proteome</keyword>
<evidence type="ECO:0000256" key="4">
    <source>
        <dbReference type="ARBA" id="ARBA00023125"/>
    </source>
</evidence>
<feature type="compositionally biased region" description="Low complexity" evidence="7">
    <location>
        <begin position="146"/>
        <end position="156"/>
    </location>
</feature>
<feature type="domain" description="Zn(2)-C6 fungal-type" evidence="8">
    <location>
        <begin position="44"/>
        <end position="78"/>
    </location>
</feature>
<dbReference type="AlphaFoldDB" id="A0A364NDQ8"/>
<dbReference type="CDD" id="cd12148">
    <property type="entry name" value="fungal_TF_MHR"/>
    <property type="match status" value="1"/>
</dbReference>
<evidence type="ECO:0000313" key="9">
    <source>
        <dbReference type="EMBL" id="RAR15337.1"/>
    </source>
</evidence>
<evidence type="ECO:0000256" key="7">
    <source>
        <dbReference type="SAM" id="MobiDB-lite"/>
    </source>
</evidence>
<dbReference type="STRING" id="183478.A0A364NDQ8"/>
<dbReference type="InterPro" id="IPR007219">
    <property type="entry name" value="XnlR_reg_dom"/>
</dbReference>
<dbReference type="Proteomes" id="UP000249619">
    <property type="component" value="Unassembled WGS sequence"/>
</dbReference>
<proteinExistence type="predicted"/>
<keyword evidence="4" id="KW-0238">DNA-binding</keyword>
<comment type="subcellular location">
    <subcellularLocation>
        <location evidence="1">Nucleus</location>
    </subcellularLocation>
</comment>
<feature type="region of interest" description="Disordered" evidence="7">
    <location>
        <begin position="105"/>
        <end position="183"/>
    </location>
</feature>
<dbReference type="InterPro" id="IPR001138">
    <property type="entry name" value="Zn2Cys6_DnaBD"/>
</dbReference>
<comment type="caution">
    <text evidence="9">The sequence shown here is derived from an EMBL/GenBank/DDBJ whole genome shotgun (WGS) entry which is preliminary data.</text>
</comment>
<feature type="compositionally biased region" description="Polar residues" evidence="7">
    <location>
        <begin position="655"/>
        <end position="664"/>
    </location>
</feature>
<accession>A0A364NDQ8</accession>
<dbReference type="SMART" id="SM00066">
    <property type="entry name" value="GAL4"/>
    <property type="match status" value="1"/>
</dbReference>
<dbReference type="PROSITE" id="PS00463">
    <property type="entry name" value="ZN2_CY6_FUNGAL_1"/>
    <property type="match status" value="1"/>
</dbReference>
<feature type="compositionally biased region" description="Polar residues" evidence="7">
    <location>
        <begin position="105"/>
        <end position="116"/>
    </location>
</feature>
<feature type="compositionally biased region" description="Acidic residues" evidence="7">
    <location>
        <begin position="123"/>
        <end position="138"/>
    </location>
</feature>
<dbReference type="PANTHER" id="PTHR31845:SF39">
    <property type="entry name" value="TRANSCRIPTION FACTOR PBCR-RELATED"/>
    <property type="match status" value="1"/>
</dbReference>
<evidence type="ECO:0000256" key="3">
    <source>
        <dbReference type="ARBA" id="ARBA00023015"/>
    </source>
</evidence>
<dbReference type="Pfam" id="PF04082">
    <property type="entry name" value="Fungal_trans"/>
    <property type="match status" value="1"/>
</dbReference>
<dbReference type="GO" id="GO:0008270">
    <property type="term" value="F:zinc ion binding"/>
    <property type="evidence" value="ECO:0007669"/>
    <property type="project" value="InterPro"/>
</dbReference>
<feature type="region of interest" description="Disordered" evidence="7">
    <location>
        <begin position="1"/>
        <end position="41"/>
    </location>
</feature>
<dbReference type="PROSITE" id="PS50048">
    <property type="entry name" value="ZN2_CY6_FUNGAL_2"/>
    <property type="match status" value="1"/>
</dbReference>
<gene>
    <name evidence="9" type="ORF">DDE83_001371</name>
</gene>
<dbReference type="GO" id="GO:0005634">
    <property type="term" value="C:nucleus"/>
    <property type="evidence" value="ECO:0007669"/>
    <property type="project" value="UniProtKB-SubCell"/>
</dbReference>
<evidence type="ECO:0000259" key="8">
    <source>
        <dbReference type="PROSITE" id="PS50048"/>
    </source>
</evidence>
<keyword evidence="3" id="KW-0805">Transcription regulation</keyword>
<dbReference type="EMBL" id="QGDH01000013">
    <property type="protein sequence ID" value="RAR15337.1"/>
    <property type="molecule type" value="Genomic_DNA"/>
</dbReference>
<dbReference type="PANTHER" id="PTHR31845">
    <property type="entry name" value="FINGER DOMAIN PROTEIN, PUTATIVE-RELATED"/>
    <property type="match status" value="1"/>
</dbReference>
<keyword evidence="5" id="KW-0804">Transcription</keyword>
<dbReference type="GO" id="GO:0000976">
    <property type="term" value="F:transcription cis-regulatory region binding"/>
    <property type="evidence" value="ECO:0007669"/>
    <property type="project" value="TreeGrafter"/>
</dbReference>
<dbReference type="CDD" id="cd00067">
    <property type="entry name" value="GAL4"/>
    <property type="match status" value="1"/>
</dbReference>
<sequence>MTGQTNEVIEQPGAHNVLTMPKQLVNSPDSEAPKKSQDQPLNRACEACRISKVRCLMNPDASSSQCQRCARANRTCIFAPPAKRRQRKRTDVRVTELEKEIQQMRSMLKTNTRSSNDVSEHESGDDESDEQGTIEEELPPPVQRHSSTATTATRSRFGSFATPIGKTPTAEAADTGAPKEFLGSSDNDIIDRGVVSEDLARELLGIWRKELVTACPGITIPKHWDVFDLRANKPALFHAIMAAAAHSKGSALSDRLHEEAVLLYARSAFIKGEKSVQAIQALIVTVVYYSPSKTPGQLQIYQWVNMAASMALELGLTSKPRTHEQLPKRAIRSLQKISSPEELLEHCRTILLLYIISAGFSMRLKRPNILLFNSWMEECFGILEKSKLLEDKRIVAWLKLQRIADEANTAFGFDDASTSFSLSELRMQIILRIFDRRMQDWRKSFPDDVMTLNLELEYYADMLSMWEFGMDGGRYDGESLLIFKMLPNTDDDVLVIEFKNRYITLPALDDDCIQPESLLSRSALQINATTKCISAAHMMLDLFISVPVDEIRKSPNALYVRAVYSLVTLMKADYAVGTDAEMGELLESQNLKVGYYLDIVLRKTSEAAGPQKCRNPSHWNFLLEAKLKSWWDEYQEWRKEGRHLKRRKTQPSEEIGTTTGNQTPAFADPNPQPAASAVNPSHVAAQHQQPAPLPVPNFSMANAYATNTPWNTSDMALDAATSAQGIGDQTTFTPDMGDFSAAFQNGDLYLWNDLSADNFGDWVPQGGPYSGMSFGGMNGPGF</sequence>
<evidence type="ECO:0000256" key="5">
    <source>
        <dbReference type="ARBA" id="ARBA00023163"/>
    </source>
</evidence>
<protein>
    <submittedName>
        <fullName evidence="9">C6 zinc finger domain-containing protein</fullName>
    </submittedName>
</protein>
<evidence type="ECO:0000313" key="10">
    <source>
        <dbReference type="Proteomes" id="UP000249619"/>
    </source>
</evidence>
<evidence type="ECO:0000256" key="1">
    <source>
        <dbReference type="ARBA" id="ARBA00004123"/>
    </source>
</evidence>
<keyword evidence="6" id="KW-0539">Nucleus</keyword>
<name>A0A364NDQ8_STELY</name>
<organism evidence="9 10">
    <name type="scientific">Stemphylium lycopersici</name>
    <name type="common">Tomato gray leaf spot disease fungus</name>
    <name type="synonym">Thyrospora lycopersici</name>
    <dbReference type="NCBI Taxonomy" id="183478"/>
    <lineage>
        <taxon>Eukaryota</taxon>
        <taxon>Fungi</taxon>
        <taxon>Dikarya</taxon>
        <taxon>Ascomycota</taxon>
        <taxon>Pezizomycotina</taxon>
        <taxon>Dothideomycetes</taxon>
        <taxon>Pleosporomycetidae</taxon>
        <taxon>Pleosporales</taxon>
        <taxon>Pleosporineae</taxon>
        <taxon>Pleosporaceae</taxon>
        <taxon>Stemphylium</taxon>
    </lineage>
</organism>
<keyword evidence="2" id="KW-0479">Metal-binding</keyword>
<reference evidence="10" key="1">
    <citation type="submission" date="2018-05" db="EMBL/GenBank/DDBJ databases">
        <title>Draft genome sequence of Stemphylium lycopersici strain CIDEFI 213.</title>
        <authorList>
            <person name="Medina R."/>
            <person name="Franco M.E.E."/>
            <person name="Lucentini C.G."/>
            <person name="Saparrat M.C.N."/>
            <person name="Balatti P.A."/>
        </authorList>
    </citation>
    <scope>NUCLEOTIDE SEQUENCE [LARGE SCALE GENOMIC DNA]</scope>
    <source>
        <strain evidence="10">CIDEFI 213</strain>
    </source>
</reference>
<dbReference type="InterPro" id="IPR036864">
    <property type="entry name" value="Zn2-C6_fun-type_DNA-bd_sf"/>
</dbReference>
<dbReference type="Gene3D" id="4.10.240.10">
    <property type="entry name" value="Zn(2)-C6 fungal-type DNA-binding domain"/>
    <property type="match status" value="1"/>
</dbReference>
<dbReference type="GO" id="GO:0000981">
    <property type="term" value="F:DNA-binding transcription factor activity, RNA polymerase II-specific"/>
    <property type="evidence" value="ECO:0007669"/>
    <property type="project" value="InterPro"/>
</dbReference>